<dbReference type="GO" id="GO:0032259">
    <property type="term" value="P:methylation"/>
    <property type="evidence" value="ECO:0007669"/>
    <property type="project" value="UniProtKB-KW"/>
</dbReference>
<keyword evidence="2" id="KW-0489">Methyltransferase</keyword>
<dbReference type="SUPFAM" id="SSF116734">
    <property type="entry name" value="DNA methylase specificity domain"/>
    <property type="match status" value="1"/>
</dbReference>
<accession>F2NKN6</accession>
<dbReference type="InterPro" id="IPR029063">
    <property type="entry name" value="SAM-dependent_MTases_sf"/>
</dbReference>
<evidence type="ECO:0000256" key="1">
    <source>
        <dbReference type="ARBA" id="ARBA00011900"/>
    </source>
</evidence>
<dbReference type="OrthoDB" id="9814572at2"/>
<dbReference type="KEGG" id="mhd:Marky_0034"/>
<proteinExistence type="predicted"/>
<dbReference type="PANTHER" id="PTHR33841">
    <property type="entry name" value="DNA METHYLTRANSFERASE YEEA-RELATED"/>
    <property type="match status" value="1"/>
</dbReference>
<dbReference type="REBASE" id="34415">
    <property type="entry name" value="M.Mhy14884I"/>
</dbReference>
<keyword evidence="6" id="KW-0238">DNA-binding</keyword>
<evidence type="ECO:0000259" key="9">
    <source>
        <dbReference type="Pfam" id="PF12950"/>
    </source>
</evidence>
<dbReference type="AlphaFoldDB" id="F2NKN6"/>
<protein>
    <recommendedName>
        <fullName evidence="1">site-specific DNA-methyltransferase (adenine-specific)</fullName>
        <ecNumber evidence="1">2.1.1.72</ecNumber>
    </recommendedName>
</protein>
<dbReference type="EMBL" id="CP002630">
    <property type="protein sequence ID" value="AEB10799.1"/>
    <property type="molecule type" value="Genomic_DNA"/>
</dbReference>
<evidence type="ECO:0000256" key="5">
    <source>
        <dbReference type="ARBA" id="ARBA00022747"/>
    </source>
</evidence>
<sequence length="409" mass="46580">MRGRRSLGAVYTPDELVRFMLSLVRRPVTPDWRVLEPACASAPFLRAFAERYGPVAELVGVELDPEGARGFAVPGARLVHADFLLWEPAERFDLILGNPPYGIIGVPGHYAMHALREAKRAYRAKFQTWYGRYNVYGAFIEHAVNLLKPEGELVYVVPASWMILEEFKRLREFLAAHGTLEVHYLGRAFPGVRVTAVVLHFTKARPGELRLWDGGRLWLERRDYRGEWIRFETPETRAFEAANPVPLAAVFEVRFAARSPEFRDRPFVHPDPGPGRLPVLTGRNLKRSWIDYETNHSGLWVERERVGELKPFYRVPRVVVGHTKTRGATIVAAVDARGYPWREELHLVPKHPVDLEAVAAHLNSPEMQRYVATLYRDLTKHLNRNQLCRLPLPERFAVPALLAPVGTGA</sequence>
<dbReference type="HOGENOM" id="CLU_681415_0_0_0"/>
<comment type="catalytic activity">
    <reaction evidence="7">
        <text>a 2'-deoxyadenosine in DNA + S-adenosyl-L-methionine = an N(6)-methyl-2'-deoxyadenosine in DNA + S-adenosyl-L-homocysteine + H(+)</text>
        <dbReference type="Rhea" id="RHEA:15197"/>
        <dbReference type="Rhea" id="RHEA-COMP:12418"/>
        <dbReference type="Rhea" id="RHEA-COMP:12419"/>
        <dbReference type="ChEBI" id="CHEBI:15378"/>
        <dbReference type="ChEBI" id="CHEBI:57856"/>
        <dbReference type="ChEBI" id="CHEBI:59789"/>
        <dbReference type="ChEBI" id="CHEBI:90615"/>
        <dbReference type="ChEBI" id="CHEBI:90616"/>
        <dbReference type="EC" id="2.1.1.72"/>
    </reaction>
</comment>
<evidence type="ECO:0000256" key="6">
    <source>
        <dbReference type="ARBA" id="ARBA00023125"/>
    </source>
</evidence>
<dbReference type="PANTHER" id="PTHR33841:SF6">
    <property type="entry name" value="TYPE II METHYLTRANSFERASE M.HINDII"/>
    <property type="match status" value="1"/>
</dbReference>
<dbReference type="SUPFAM" id="SSF53335">
    <property type="entry name" value="S-adenosyl-L-methionine-dependent methyltransferases"/>
    <property type="match status" value="1"/>
</dbReference>
<feature type="domain" description="Type II methyltransferase M.TaqI-like" evidence="8">
    <location>
        <begin position="83"/>
        <end position="180"/>
    </location>
</feature>
<dbReference type="PRINTS" id="PR00507">
    <property type="entry name" value="N12N6MTFRASE"/>
</dbReference>
<keyword evidence="10" id="KW-0540">Nuclease</keyword>
<dbReference type="Proteomes" id="UP000007030">
    <property type="component" value="Chromosome"/>
</dbReference>
<dbReference type="InterPro" id="IPR050953">
    <property type="entry name" value="N4_N6_ade-DNA_methylase"/>
</dbReference>
<dbReference type="GO" id="GO:0003677">
    <property type="term" value="F:DNA binding"/>
    <property type="evidence" value="ECO:0007669"/>
    <property type="project" value="UniProtKB-KW"/>
</dbReference>
<organism evidence="10 11">
    <name type="scientific">Marinithermus hydrothermalis (strain DSM 14884 / JCM 11576 / T1)</name>
    <dbReference type="NCBI Taxonomy" id="869210"/>
    <lineage>
        <taxon>Bacteria</taxon>
        <taxon>Thermotogati</taxon>
        <taxon>Deinococcota</taxon>
        <taxon>Deinococci</taxon>
        <taxon>Thermales</taxon>
        <taxon>Thermaceae</taxon>
        <taxon>Marinithermus</taxon>
    </lineage>
</organism>
<dbReference type="GO" id="GO:0004519">
    <property type="term" value="F:endonuclease activity"/>
    <property type="evidence" value="ECO:0007669"/>
    <property type="project" value="UniProtKB-KW"/>
</dbReference>
<dbReference type="eggNOG" id="COG0827">
    <property type="taxonomic scope" value="Bacteria"/>
</dbReference>
<dbReference type="PROSITE" id="PS00092">
    <property type="entry name" value="N6_MTASE"/>
    <property type="match status" value="1"/>
</dbReference>
<evidence type="ECO:0000313" key="11">
    <source>
        <dbReference type="Proteomes" id="UP000007030"/>
    </source>
</evidence>
<dbReference type="GO" id="GO:0009307">
    <property type="term" value="P:DNA restriction-modification system"/>
    <property type="evidence" value="ECO:0007669"/>
    <property type="project" value="UniProtKB-KW"/>
</dbReference>
<dbReference type="Pfam" id="PF12950">
    <property type="entry name" value="TaqI_C"/>
    <property type="match status" value="1"/>
</dbReference>
<evidence type="ECO:0000256" key="2">
    <source>
        <dbReference type="ARBA" id="ARBA00022603"/>
    </source>
</evidence>
<dbReference type="InterPro" id="IPR023135">
    <property type="entry name" value="N6_DNA_MeTrfase_TaqI_C"/>
</dbReference>
<keyword evidence="10" id="KW-0378">Hydrolase</keyword>
<feature type="domain" description="TaqI-like C-terminal specificity" evidence="9">
    <location>
        <begin position="278"/>
        <end position="392"/>
    </location>
</feature>
<keyword evidence="3" id="KW-0808">Transferase</keyword>
<reference evidence="10 11" key="1">
    <citation type="journal article" date="2012" name="Stand. Genomic Sci.">
        <title>Complete genome sequence of the aerobic, heterotroph Marinithermus hydrothermalis type strain (T1(T)) from a deep-sea hydrothermal vent chimney.</title>
        <authorList>
            <person name="Copeland A."/>
            <person name="Gu W."/>
            <person name="Yasawong M."/>
            <person name="Lapidus A."/>
            <person name="Lucas S."/>
            <person name="Deshpande S."/>
            <person name="Pagani I."/>
            <person name="Tapia R."/>
            <person name="Cheng J.F."/>
            <person name="Goodwin L.A."/>
            <person name="Pitluck S."/>
            <person name="Liolios K."/>
            <person name="Ivanova N."/>
            <person name="Mavromatis K."/>
            <person name="Mikhailova N."/>
            <person name="Pati A."/>
            <person name="Chen A."/>
            <person name="Palaniappan K."/>
            <person name="Land M."/>
            <person name="Pan C."/>
            <person name="Brambilla E.M."/>
            <person name="Rohde M."/>
            <person name="Tindall B.J."/>
            <person name="Sikorski J."/>
            <person name="Goker M."/>
            <person name="Detter J.C."/>
            <person name="Bristow J."/>
            <person name="Eisen J.A."/>
            <person name="Markowitz V."/>
            <person name="Hugenholtz P."/>
            <person name="Kyrpides N.C."/>
            <person name="Klenk H.P."/>
            <person name="Woyke T."/>
        </authorList>
    </citation>
    <scope>NUCLEOTIDE SEQUENCE [LARGE SCALE GENOMIC DNA]</scope>
    <source>
        <strain evidence="11">DSM 14884 / JCM 11576 / T1</strain>
    </source>
</reference>
<keyword evidence="10" id="KW-0255">Endonuclease</keyword>
<dbReference type="STRING" id="869210.Marky_0034"/>
<dbReference type="Gene3D" id="3.40.50.150">
    <property type="entry name" value="Vaccinia Virus protein VP39"/>
    <property type="match status" value="1"/>
</dbReference>
<name>F2NKN6_MARHT</name>
<dbReference type="GO" id="GO:0009007">
    <property type="term" value="F:site-specific DNA-methyltransferase (adenine-specific) activity"/>
    <property type="evidence" value="ECO:0007669"/>
    <property type="project" value="UniProtKB-EC"/>
</dbReference>
<dbReference type="Gene3D" id="3.90.220.10">
    <property type="entry name" value="Adenine-n6-DNA-methyltransferase Taqi, Chain A, domain 2"/>
    <property type="match status" value="1"/>
</dbReference>
<evidence type="ECO:0000259" key="8">
    <source>
        <dbReference type="Pfam" id="PF07669"/>
    </source>
</evidence>
<evidence type="ECO:0000256" key="4">
    <source>
        <dbReference type="ARBA" id="ARBA00022691"/>
    </source>
</evidence>
<dbReference type="InterPro" id="IPR002052">
    <property type="entry name" value="DNA_methylase_N6_adenine_CS"/>
</dbReference>
<dbReference type="InterPro" id="IPR011639">
    <property type="entry name" value="MethylTrfase_TaqI-like_dom"/>
</dbReference>
<dbReference type="CDD" id="cd02440">
    <property type="entry name" value="AdoMet_MTases"/>
    <property type="match status" value="1"/>
</dbReference>
<gene>
    <name evidence="10" type="ordered locus">Marky_0034</name>
</gene>
<evidence type="ECO:0000256" key="7">
    <source>
        <dbReference type="ARBA" id="ARBA00047942"/>
    </source>
</evidence>
<keyword evidence="11" id="KW-1185">Reference proteome</keyword>
<dbReference type="Pfam" id="PF07669">
    <property type="entry name" value="Eco57I"/>
    <property type="match status" value="1"/>
</dbReference>
<evidence type="ECO:0000256" key="3">
    <source>
        <dbReference type="ARBA" id="ARBA00022679"/>
    </source>
</evidence>
<keyword evidence="5" id="KW-0680">Restriction system</keyword>
<dbReference type="RefSeq" id="WP_013702854.1">
    <property type="nucleotide sequence ID" value="NC_015387.1"/>
</dbReference>
<evidence type="ECO:0000313" key="10">
    <source>
        <dbReference type="EMBL" id="AEB10799.1"/>
    </source>
</evidence>
<dbReference type="InterPro" id="IPR025931">
    <property type="entry name" value="TaqI_C"/>
</dbReference>
<dbReference type="EC" id="2.1.1.72" evidence="1"/>
<keyword evidence="4" id="KW-0949">S-adenosyl-L-methionine</keyword>